<dbReference type="Proteomes" id="UP001564760">
    <property type="component" value="Unassembled WGS sequence"/>
</dbReference>
<dbReference type="EMBL" id="JBGEDP010000001">
    <property type="protein sequence ID" value="MEY8016964.1"/>
    <property type="molecule type" value="Genomic_DNA"/>
</dbReference>
<gene>
    <name evidence="1" type="ORF">AB8998_19185</name>
</gene>
<evidence type="ECO:0000313" key="2">
    <source>
        <dbReference type="Proteomes" id="UP001564760"/>
    </source>
</evidence>
<protein>
    <recommendedName>
        <fullName evidence="3">Antitoxin</fullName>
    </recommendedName>
</protein>
<sequence length="86" mass="9590">MTQTPEKSEPRWAEVSDDVLESLEAGRKQAIDAVRRFVDQISPVLPEQSRRKTVIDAALNLAEELGTARIEFIRSVVHSAGEAMNK</sequence>
<keyword evidence="2" id="KW-1185">Reference proteome</keyword>
<name>A0ABV4C366_9MYCO</name>
<comment type="caution">
    <text evidence="1">The sequence shown here is derived from an EMBL/GenBank/DDBJ whole genome shotgun (WGS) entry which is preliminary data.</text>
</comment>
<reference evidence="1 2" key="1">
    <citation type="submission" date="2024-08" db="EMBL/GenBank/DDBJ databases">
        <title>Mycobacterium servetensis sp. nov., a novel rapid-growing mycobacterial species recovered from a human patient in Zaragoza, Spain.</title>
        <authorList>
            <person name="Tristancho-Baro A.I."/>
            <person name="Buenestado-Serrano S."/>
            <person name="Garcia De Viedma D."/>
            <person name="Milagro-Beamonte A."/>
            <person name="Burillo N."/>
            <person name="Sanz S."/>
            <person name="Lopez-Calleja A.I."/>
            <person name="Penas-Utrilla D."/>
            <person name="Guardingo M."/>
            <person name="Garcia M.J."/>
            <person name="Vinuelas-Bayon J."/>
        </authorList>
    </citation>
    <scope>NUCLEOTIDE SEQUENCE [LARGE SCALE GENOMIC DNA]</scope>
    <source>
        <strain evidence="2">HUMS_12744610</strain>
    </source>
</reference>
<accession>A0ABV4C366</accession>
<evidence type="ECO:0000313" key="1">
    <source>
        <dbReference type="EMBL" id="MEY8016964.1"/>
    </source>
</evidence>
<evidence type="ECO:0008006" key="3">
    <source>
        <dbReference type="Google" id="ProtNLM"/>
    </source>
</evidence>
<organism evidence="1 2">
    <name type="scientific">Mycobacterium servetii</name>
    <dbReference type="NCBI Taxonomy" id="3237418"/>
    <lineage>
        <taxon>Bacteria</taxon>
        <taxon>Bacillati</taxon>
        <taxon>Actinomycetota</taxon>
        <taxon>Actinomycetes</taxon>
        <taxon>Mycobacteriales</taxon>
        <taxon>Mycobacteriaceae</taxon>
        <taxon>Mycobacterium</taxon>
    </lineage>
</organism>
<proteinExistence type="predicted"/>
<dbReference type="RefSeq" id="WP_369739310.1">
    <property type="nucleotide sequence ID" value="NZ_JBGEDP010000001.1"/>
</dbReference>